<dbReference type="AlphaFoldDB" id="A0AAU7LQ59"/>
<sequence>MELDAELQSVHLFSPEPLQLARFYSTTYDMTLEPVGDSYLCRSPGRQVAFSEGPINQLKYAHFAFHTSAAWDAFAVRAQGLAQSPLPPGFEAGSAISFRDPDGNQMVFTATADSELPASRRVPPAILQHFALRTSHIEAMLDFYTGQLGFVLSDAVTDAEGRLRACFLRSDSLHHALALFFAPAPCFDHQSFEAPDWSSMRTWGDHMAGQQVPIVWGIGRHGPGNDVFFMVRDPDGNLAEISSEIEHCEPGRPAGLWPHEERTLNLWGRAILRS</sequence>
<dbReference type="RefSeq" id="WP_349278577.1">
    <property type="nucleotide sequence ID" value="NZ_CBCSCU010000016.1"/>
</dbReference>
<accession>A0AAU7LQ59</accession>
<reference evidence="2" key="1">
    <citation type="submission" date="2024-05" db="EMBL/GenBank/DDBJ databases">
        <authorList>
            <person name="Bunk B."/>
            <person name="Swiderski J."/>
            <person name="Sproer C."/>
            <person name="Thiel V."/>
        </authorList>
    </citation>
    <scope>NUCLEOTIDE SEQUENCE</scope>
    <source>
        <strain evidence="2">DSM 17735</strain>
    </source>
</reference>
<dbReference type="InterPro" id="IPR029068">
    <property type="entry name" value="Glyas_Bleomycin-R_OHBP_Dase"/>
</dbReference>
<dbReference type="InterPro" id="IPR004360">
    <property type="entry name" value="Glyas_Fos-R_dOase_dom"/>
</dbReference>
<proteinExistence type="predicted"/>
<dbReference type="Pfam" id="PF00903">
    <property type="entry name" value="Glyoxalase"/>
    <property type="match status" value="1"/>
</dbReference>
<dbReference type="Gene3D" id="3.10.180.10">
    <property type="entry name" value="2,3-Dihydroxybiphenyl 1,2-Dioxygenase, domain 1"/>
    <property type="match status" value="2"/>
</dbReference>
<protein>
    <submittedName>
        <fullName evidence="2">VOC family protein</fullName>
    </submittedName>
</protein>
<evidence type="ECO:0000259" key="1">
    <source>
        <dbReference type="PROSITE" id="PS51819"/>
    </source>
</evidence>
<evidence type="ECO:0000313" key="2">
    <source>
        <dbReference type="EMBL" id="XBP69745.1"/>
    </source>
</evidence>
<dbReference type="InterPro" id="IPR037523">
    <property type="entry name" value="VOC_core"/>
</dbReference>
<dbReference type="EMBL" id="CP157675">
    <property type="protein sequence ID" value="XBP69745.1"/>
    <property type="molecule type" value="Genomic_DNA"/>
</dbReference>
<dbReference type="PROSITE" id="PS51819">
    <property type="entry name" value="VOC"/>
    <property type="match status" value="1"/>
</dbReference>
<dbReference type="SUPFAM" id="SSF54593">
    <property type="entry name" value="Glyoxalase/Bleomycin resistance protein/Dihydroxybiphenyl dioxygenase"/>
    <property type="match status" value="2"/>
</dbReference>
<feature type="domain" description="VOC" evidence="1">
    <location>
        <begin position="126"/>
        <end position="244"/>
    </location>
</feature>
<name>A0AAU7LQ59_9BURK</name>
<gene>
    <name evidence="2" type="ORF">ABLV49_17945</name>
</gene>
<organism evidence="2">
    <name type="scientific">Polaromonas hydrogenivorans</name>
    <dbReference type="NCBI Taxonomy" id="335476"/>
    <lineage>
        <taxon>Bacteria</taxon>
        <taxon>Pseudomonadati</taxon>
        <taxon>Pseudomonadota</taxon>
        <taxon>Betaproteobacteria</taxon>
        <taxon>Burkholderiales</taxon>
        <taxon>Comamonadaceae</taxon>
        <taxon>Polaromonas</taxon>
    </lineage>
</organism>